<comment type="subcellular location">
    <subcellularLocation>
        <location evidence="1">Cell membrane</location>
        <topology evidence="1">Multi-pass membrane protein</topology>
    </subcellularLocation>
</comment>
<evidence type="ECO:0000256" key="7">
    <source>
        <dbReference type="ARBA" id="ARBA00023136"/>
    </source>
</evidence>
<evidence type="ECO:0000256" key="8">
    <source>
        <dbReference type="SAM" id="Phobius"/>
    </source>
</evidence>
<keyword evidence="6 8" id="KW-1133">Transmembrane helix</keyword>
<comment type="similarity">
    <text evidence="2">Belongs to the binding-protein-dependent transport system permease family. FecCD subfamily.</text>
</comment>
<dbReference type="InterPro" id="IPR000522">
    <property type="entry name" value="ABC_transptr_permease_BtuC"/>
</dbReference>
<proteinExistence type="inferred from homology"/>
<evidence type="ECO:0000256" key="4">
    <source>
        <dbReference type="ARBA" id="ARBA00022475"/>
    </source>
</evidence>
<dbReference type="SUPFAM" id="SSF81345">
    <property type="entry name" value="ABC transporter involved in vitamin B12 uptake, BtuC"/>
    <property type="match status" value="1"/>
</dbReference>
<dbReference type="EMBL" id="JAFHLB010000019">
    <property type="protein sequence ID" value="MBN3578892.1"/>
    <property type="molecule type" value="Genomic_DNA"/>
</dbReference>
<dbReference type="PANTHER" id="PTHR30472:SF25">
    <property type="entry name" value="ABC TRANSPORTER PERMEASE PROTEIN MJ0876-RELATED"/>
    <property type="match status" value="1"/>
</dbReference>
<dbReference type="InterPro" id="IPR037294">
    <property type="entry name" value="ABC_BtuC-like"/>
</dbReference>
<dbReference type="Proteomes" id="UP000779070">
    <property type="component" value="Unassembled WGS sequence"/>
</dbReference>
<accession>A0ABS3A5B9</accession>
<organism evidence="9 10">
    <name type="scientific">Vibrio neptunius</name>
    <dbReference type="NCBI Taxonomy" id="170651"/>
    <lineage>
        <taxon>Bacteria</taxon>
        <taxon>Pseudomonadati</taxon>
        <taxon>Pseudomonadota</taxon>
        <taxon>Gammaproteobacteria</taxon>
        <taxon>Vibrionales</taxon>
        <taxon>Vibrionaceae</taxon>
        <taxon>Vibrio</taxon>
    </lineage>
</organism>
<dbReference type="Gene3D" id="1.10.3470.10">
    <property type="entry name" value="ABC transporter involved in vitamin B12 uptake, BtuC"/>
    <property type="match status" value="1"/>
</dbReference>
<dbReference type="PANTHER" id="PTHR30472">
    <property type="entry name" value="FERRIC ENTEROBACTIN TRANSPORT SYSTEM PERMEASE PROTEIN"/>
    <property type="match status" value="1"/>
</dbReference>
<keyword evidence="5 8" id="KW-0812">Transmembrane</keyword>
<evidence type="ECO:0000256" key="6">
    <source>
        <dbReference type="ARBA" id="ARBA00022989"/>
    </source>
</evidence>
<keyword evidence="4" id="KW-1003">Cell membrane</keyword>
<gene>
    <name evidence="9" type="ORF">JYA62_14575</name>
</gene>
<name>A0ABS3A5B9_9VIBR</name>
<reference evidence="9 10" key="1">
    <citation type="submission" date="2021-02" db="EMBL/GenBank/DDBJ databases">
        <title>Draft Genome Sequences of 5 Vibrio neptunius Strains Isolated From of Bivalve Hatcheries.</title>
        <authorList>
            <person name="Galvis F."/>
            <person name="Barja J.L."/>
            <person name="Lemos M.L."/>
            <person name="Balado M."/>
        </authorList>
    </citation>
    <scope>NUCLEOTIDE SEQUENCE [LARGE SCALE GENOMIC DNA]</scope>
    <source>
        <strain evidence="9 10">PP-145.98</strain>
    </source>
</reference>
<evidence type="ECO:0000256" key="1">
    <source>
        <dbReference type="ARBA" id="ARBA00004651"/>
    </source>
</evidence>
<evidence type="ECO:0000313" key="9">
    <source>
        <dbReference type="EMBL" id="MBN3578892.1"/>
    </source>
</evidence>
<keyword evidence="7 8" id="KW-0472">Membrane</keyword>
<evidence type="ECO:0000256" key="2">
    <source>
        <dbReference type="ARBA" id="ARBA00007935"/>
    </source>
</evidence>
<evidence type="ECO:0000256" key="3">
    <source>
        <dbReference type="ARBA" id="ARBA00022448"/>
    </source>
</evidence>
<comment type="caution">
    <text evidence="9">The sequence shown here is derived from an EMBL/GenBank/DDBJ whole genome shotgun (WGS) entry which is preliminary data.</text>
</comment>
<keyword evidence="3" id="KW-0813">Transport</keyword>
<evidence type="ECO:0000313" key="10">
    <source>
        <dbReference type="Proteomes" id="UP000779070"/>
    </source>
</evidence>
<protein>
    <submittedName>
        <fullName evidence="9">Iron chelate uptake ABC transporter family permease subunit</fullName>
    </submittedName>
</protein>
<evidence type="ECO:0000256" key="5">
    <source>
        <dbReference type="ARBA" id="ARBA00022692"/>
    </source>
</evidence>
<dbReference type="Pfam" id="PF01032">
    <property type="entry name" value="FecCD"/>
    <property type="match status" value="1"/>
</dbReference>
<feature type="transmembrane region" description="Helical" evidence="8">
    <location>
        <begin position="35"/>
        <end position="52"/>
    </location>
</feature>
<keyword evidence="10" id="KW-1185">Reference proteome</keyword>
<sequence>MHKGLIVFSAILGSLFLLGSDLIARVMLIPQELPVGTVTTSIGGVFVFFLLMKNSASS</sequence>